<feature type="region of interest" description="Disordered" evidence="1">
    <location>
        <begin position="201"/>
        <end position="304"/>
    </location>
</feature>
<dbReference type="Proteomes" id="UP000808388">
    <property type="component" value="Unassembled WGS sequence"/>
</dbReference>
<organism evidence="2 3">
    <name type="scientific">Candidatus Sungiibacteriota bacterium</name>
    <dbReference type="NCBI Taxonomy" id="2750080"/>
    <lineage>
        <taxon>Bacteria</taxon>
        <taxon>Candidatus Sungiibacteriota</taxon>
    </lineage>
</organism>
<feature type="compositionally biased region" description="Pro residues" evidence="1">
    <location>
        <begin position="266"/>
        <end position="280"/>
    </location>
</feature>
<evidence type="ECO:0000313" key="3">
    <source>
        <dbReference type="Proteomes" id="UP000808388"/>
    </source>
</evidence>
<reference evidence="2" key="1">
    <citation type="submission" date="2020-07" db="EMBL/GenBank/DDBJ databases">
        <title>Huge and variable diversity of episymbiotic CPR bacteria and DPANN archaea in groundwater ecosystems.</title>
        <authorList>
            <person name="He C.Y."/>
            <person name="Keren R."/>
            <person name="Whittaker M."/>
            <person name="Farag I.F."/>
            <person name="Doudna J."/>
            <person name="Cate J.H.D."/>
            <person name="Banfield J.F."/>
        </authorList>
    </citation>
    <scope>NUCLEOTIDE SEQUENCE</scope>
    <source>
        <strain evidence="2">NC_groundwater_972_Pr1_S-0.2um_49_27</strain>
    </source>
</reference>
<gene>
    <name evidence="2" type="ORF">HY220_01500</name>
</gene>
<name>A0A9D6QTY4_9BACT</name>
<dbReference type="EMBL" id="JACQCQ010000006">
    <property type="protein sequence ID" value="MBI3627413.1"/>
    <property type="molecule type" value="Genomic_DNA"/>
</dbReference>
<dbReference type="AlphaFoldDB" id="A0A9D6QTY4"/>
<protein>
    <submittedName>
        <fullName evidence="2">Uncharacterized protein</fullName>
    </submittedName>
</protein>
<proteinExistence type="predicted"/>
<evidence type="ECO:0000256" key="1">
    <source>
        <dbReference type="SAM" id="MobiDB-lite"/>
    </source>
</evidence>
<comment type="caution">
    <text evidence="2">The sequence shown here is derived from an EMBL/GenBank/DDBJ whole genome shotgun (WGS) entry which is preliminary data.</text>
</comment>
<accession>A0A9D6QTY4</accession>
<sequence>MRKISKEQLIELYKTLPIDIARIYEAQETSQIIMSIGKKYALPIDIVGDLSYEIGLVLVGASPAREFIDNIKSSLGVSRDKAILIAEDVNHQLFSPIRESLKTLHKVEMNSPLIPEEKPASLAELKRETQMAKETKSPGVVPIPIKTPNAPAPIAEIKTAAPQMTLETPVPRPTFTPKPIQTEPKSEAPIILKEILPEKLPDIAKPPAPPARETPEMPSLQPKPAPVPVIKTMPQESGIMHTPVPAPSPEIKKPEPVTEPQTPKIIVPPPPAPEKLPPLVKPATSPAPKTQTYEASDPYREPVG</sequence>
<evidence type="ECO:0000313" key="2">
    <source>
        <dbReference type="EMBL" id="MBI3627413.1"/>
    </source>
</evidence>